<evidence type="ECO:0000256" key="7">
    <source>
        <dbReference type="ARBA" id="ARBA00022801"/>
    </source>
</evidence>
<accession>A0A023ZYK8</accession>
<dbReference type="Pfam" id="PF02075">
    <property type="entry name" value="RuvC"/>
    <property type="match status" value="1"/>
</dbReference>
<evidence type="ECO:0000256" key="11">
    <source>
        <dbReference type="ARBA" id="ARBA00023204"/>
    </source>
</evidence>
<reference evidence="12 13" key="1">
    <citation type="submission" date="2014-03" db="EMBL/GenBank/DDBJ databases">
        <authorList>
            <person name="Barber N.R."/>
            <person name="Francolini R.D."/>
            <person name="Gray A.J."/>
            <person name="Hamilton K."/>
            <person name="Jung E."/>
            <person name="Killpatrick M.S."/>
            <person name="Le T.M."/>
            <person name="Lin R."/>
            <person name="Morris L.Y."/>
            <person name="O'Neil L.P."/>
            <person name="Pederson E.N."/>
            <person name="Sepehri B.F."/>
            <person name="Shaffer R.A."/>
            <person name="Sridharan P.S."/>
            <person name="Tseng L."/>
            <person name="Williams L.H."/>
            <person name="Cohen L.B."/>
            <person name="Ahrens K.J."/>
            <person name="Braun M.A."/>
            <person name="Jarvik J."/>
            <person name="Lopez A.J."/>
            <person name="Bradley K.W."/>
            <person name="Clarke D.Q."/>
            <person name="Lewis M.F."/>
            <person name="Barker L.P."/>
            <person name="Bailey C."/>
            <person name="Asai D.J."/>
            <person name="Garber M.L."/>
            <person name="Bowman C.A."/>
            <person name="Russell D.A."/>
            <person name="Pope W.H."/>
            <person name="Jacobs-Sera D."/>
            <person name="Hendrix R.W."/>
            <person name="Hatfull G.F."/>
        </authorList>
    </citation>
    <scope>NUCLEOTIDE SEQUENCE [LARGE SCALE GENOMIC DNA]</scope>
</reference>
<keyword evidence="5" id="KW-0255">Endonuclease</keyword>
<dbReference type="PRINTS" id="PR00696">
    <property type="entry name" value="RSOLVASERUVC"/>
</dbReference>
<dbReference type="InterPro" id="IPR002176">
    <property type="entry name" value="X-over_junc_endoDNase_RuvC"/>
</dbReference>
<keyword evidence="8" id="KW-0460">Magnesium</keyword>
<keyword evidence="7" id="KW-0378">Hydrolase</keyword>
<dbReference type="GO" id="GO:0004520">
    <property type="term" value="F:DNA endonuclease activity"/>
    <property type="evidence" value="ECO:0007669"/>
    <property type="project" value="InterPro"/>
</dbReference>
<protein>
    <submittedName>
        <fullName evidence="12">RuvC-like resolvase</fullName>
    </submittedName>
</protein>
<dbReference type="SUPFAM" id="SSF53098">
    <property type="entry name" value="Ribonuclease H-like"/>
    <property type="match status" value="1"/>
</dbReference>
<evidence type="ECO:0000256" key="9">
    <source>
        <dbReference type="ARBA" id="ARBA00023125"/>
    </source>
</evidence>
<dbReference type="Gene3D" id="3.30.420.10">
    <property type="entry name" value="Ribonuclease H-like superfamily/Ribonuclease H"/>
    <property type="match status" value="1"/>
</dbReference>
<dbReference type="EMBL" id="KJ538723">
    <property type="protein sequence ID" value="AHY84275.1"/>
    <property type="molecule type" value="Genomic_DNA"/>
</dbReference>
<dbReference type="Proteomes" id="UP000024436">
    <property type="component" value="Segment"/>
</dbReference>
<dbReference type="InterPro" id="IPR036397">
    <property type="entry name" value="RNaseH_sf"/>
</dbReference>
<dbReference type="GO" id="GO:0006281">
    <property type="term" value="P:DNA repair"/>
    <property type="evidence" value="ECO:0007669"/>
    <property type="project" value="UniProtKB-KW"/>
</dbReference>
<evidence type="ECO:0000256" key="6">
    <source>
        <dbReference type="ARBA" id="ARBA00022763"/>
    </source>
</evidence>
<keyword evidence="10" id="KW-0233">DNA recombination</keyword>
<evidence type="ECO:0000256" key="8">
    <source>
        <dbReference type="ARBA" id="ARBA00022842"/>
    </source>
</evidence>
<keyword evidence="6" id="KW-0227">DNA damage</keyword>
<keyword evidence="2" id="KW-0963">Cytoplasm</keyword>
<dbReference type="GO" id="GO:0006310">
    <property type="term" value="P:DNA recombination"/>
    <property type="evidence" value="ECO:0007669"/>
    <property type="project" value="UniProtKB-KW"/>
</dbReference>
<dbReference type="PANTHER" id="PTHR30194">
    <property type="entry name" value="CROSSOVER JUNCTION ENDODEOXYRIBONUCLEASE RUVC"/>
    <property type="match status" value="1"/>
</dbReference>
<keyword evidence="11" id="KW-0234">DNA repair</keyword>
<name>A0A023ZYK8_9CAUD</name>
<keyword evidence="4" id="KW-0479">Metal-binding</keyword>
<keyword evidence="3" id="KW-0540">Nuclease</keyword>
<dbReference type="GO" id="GO:0046872">
    <property type="term" value="F:metal ion binding"/>
    <property type="evidence" value="ECO:0007669"/>
    <property type="project" value="UniProtKB-KW"/>
</dbReference>
<dbReference type="InterPro" id="IPR012337">
    <property type="entry name" value="RNaseH-like_sf"/>
</dbReference>
<evidence type="ECO:0000256" key="4">
    <source>
        <dbReference type="ARBA" id="ARBA00022723"/>
    </source>
</evidence>
<sequence>MPVVLGIDTSLRATGMCLVSLPPSVELGAWHGQCVTVGAPAATADKSKRAMARRVKALVDQIRWVFDDDRPDLVVMETLAFAAKGEGVWVLPWIFGKVIELCEGFDVELLCAGTSQVKKYATGKGNADKDTVMLTVAKRWPDLAPANNNEADAACLAAIGCHYLGQPLGEPTAYQTEVLDKIGP</sequence>
<dbReference type="GO" id="GO:0003677">
    <property type="term" value="F:DNA binding"/>
    <property type="evidence" value="ECO:0007669"/>
    <property type="project" value="UniProtKB-KW"/>
</dbReference>
<comment type="similarity">
    <text evidence="1">Belongs to the RuvC family.</text>
</comment>
<evidence type="ECO:0000256" key="1">
    <source>
        <dbReference type="ARBA" id="ARBA00009518"/>
    </source>
</evidence>
<evidence type="ECO:0000313" key="12">
    <source>
        <dbReference type="EMBL" id="AHY84275.1"/>
    </source>
</evidence>
<keyword evidence="9" id="KW-0238">DNA-binding</keyword>
<evidence type="ECO:0000313" key="13">
    <source>
        <dbReference type="Proteomes" id="UP000024436"/>
    </source>
</evidence>
<proteinExistence type="inferred from homology"/>
<organism evidence="12 13">
    <name type="scientific">Mycobacterium phage KingVeVeVe</name>
    <dbReference type="NCBI Taxonomy" id="1471544"/>
    <lineage>
        <taxon>Viruses</taxon>
        <taxon>Duplodnaviria</taxon>
        <taxon>Heunggongvirae</taxon>
        <taxon>Uroviricota</taxon>
        <taxon>Caudoviricetes</taxon>
        <taxon>Bclasvirinae</taxon>
        <taxon>Pegunavirus</taxon>
        <taxon>Pegunavirus soto</taxon>
    </lineage>
</organism>
<evidence type="ECO:0000256" key="5">
    <source>
        <dbReference type="ARBA" id="ARBA00022759"/>
    </source>
</evidence>
<evidence type="ECO:0000256" key="3">
    <source>
        <dbReference type="ARBA" id="ARBA00022722"/>
    </source>
</evidence>
<dbReference type="GO" id="GO:0016787">
    <property type="term" value="F:hydrolase activity"/>
    <property type="evidence" value="ECO:0007669"/>
    <property type="project" value="UniProtKB-KW"/>
</dbReference>
<dbReference type="PANTHER" id="PTHR30194:SF3">
    <property type="entry name" value="CROSSOVER JUNCTION ENDODEOXYRIBONUCLEASE RUVC"/>
    <property type="match status" value="1"/>
</dbReference>
<evidence type="ECO:0000256" key="10">
    <source>
        <dbReference type="ARBA" id="ARBA00023172"/>
    </source>
</evidence>
<evidence type="ECO:0000256" key="2">
    <source>
        <dbReference type="ARBA" id="ARBA00022490"/>
    </source>
</evidence>
<gene>
    <name evidence="12" type="primary">6</name>
    <name evidence="12" type="ORF">PBI_KINGVEVEVE_6</name>
</gene>